<dbReference type="eggNOG" id="COG1506">
    <property type="taxonomic scope" value="Bacteria"/>
</dbReference>
<dbReference type="EMBL" id="HE804045">
    <property type="protein sequence ID" value="CCH32136.1"/>
    <property type="molecule type" value="Genomic_DNA"/>
</dbReference>
<dbReference type="KEGG" id="sesp:BN6_48640"/>
<dbReference type="PATRIC" id="fig|1179773.3.peg.4878"/>
<keyword evidence="2" id="KW-1185">Reference proteome</keyword>
<evidence type="ECO:0000313" key="2">
    <source>
        <dbReference type="Proteomes" id="UP000006281"/>
    </source>
</evidence>
<evidence type="ECO:0000313" key="1">
    <source>
        <dbReference type="EMBL" id="CCH32136.1"/>
    </source>
</evidence>
<dbReference type="AlphaFoldDB" id="K0K1D8"/>
<organism evidence="1 2">
    <name type="scientific">Saccharothrix espanaensis (strain ATCC 51144 / DSM 44229 / JCM 9112 / NBRC 15066 / NRRL 15764)</name>
    <dbReference type="NCBI Taxonomy" id="1179773"/>
    <lineage>
        <taxon>Bacteria</taxon>
        <taxon>Bacillati</taxon>
        <taxon>Actinomycetota</taxon>
        <taxon>Actinomycetes</taxon>
        <taxon>Pseudonocardiales</taxon>
        <taxon>Pseudonocardiaceae</taxon>
        <taxon>Saccharothrix</taxon>
    </lineage>
</organism>
<sequence>MGAFGHSGGGFAAARDARCFNPGFVENYDGPDNPAAWARTSNVDTADRLAGSDFKLLIVPEAEHTLTDCLAYVRTRCWDFLVRELMGTRPPAYRPAPIALGELFS</sequence>
<name>K0K1D8_SACES</name>
<reference evidence="1 2" key="1">
    <citation type="journal article" date="2012" name="BMC Genomics">
        <title>Complete genome sequence of Saccharothrix espanaensis DSM 44229T and comparison to the other completely sequenced Pseudonocardiaceae.</title>
        <authorList>
            <person name="Strobel T."/>
            <person name="Al-Dilaimi A."/>
            <person name="Blom J."/>
            <person name="Gessner A."/>
            <person name="Kalinowski J."/>
            <person name="Luzhetska M."/>
            <person name="Puhler A."/>
            <person name="Szczepanowski R."/>
            <person name="Bechthold A."/>
            <person name="Ruckert C."/>
        </authorList>
    </citation>
    <scope>NUCLEOTIDE SEQUENCE [LARGE SCALE GENOMIC DNA]</scope>
    <source>
        <strain evidence="2">ATCC 51144 / DSM 44229 / JCM 9112 / NBRC 15066 / NRRL 15764</strain>
    </source>
</reference>
<dbReference type="HOGENOM" id="CLU_2234630_0_0_11"/>
<dbReference type="RefSeq" id="WP_015102248.1">
    <property type="nucleotide sequence ID" value="NC_019673.1"/>
</dbReference>
<dbReference type="SUPFAM" id="SSF53474">
    <property type="entry name" value="alpha/beta-Hydrolases"/>
    <property type="match status" value="1"/>
</dbReference>
<proteinExistence type="predicted"/>
<gene>
    <name evidence="1" type="ordered locus">BN6_48640</name>
</gene>
<dbReference type="Proteomes" id="UP000006281">
    <property type="component" value="Chromosome"/>
</dbReference>
<accession>K0K1D8</accession>
<dbReference type="InterPro" id="IPR029058">
    <property type="entry name" value="AB_hydrolase_fold"/>
</dbReference>
<protein>
    <submittedName>
        <fullName evidence="1">Uncharacterized protein</fullName>
    </submittedName>
</protein>